<gene>
    <name evidence="2" type="ORF">MMF98_03955</name>
</gene>
<dbReference type="AlphaFoldDB" id="A0A9X1VS57"/>
<dbReference type="PANTHER" id="PTHR42928:SF5">
    <property type="entry name" value="BLR1237 PROTEIN"/>
    <property type="match status" value="1"/>
</dbReference>
<dbReference type="Pfam" id="PF03401">
    <property type="entry name" value="TctC"/>
    <property type="match status" value="1"/>
</dbReference>
<dbReference type="CDD" id="cd07012">
    <property type="entry name" value="PBP2_Bug_TTT"/>
    <property type="match status" value="1"/>
</dbReference>
<dbReference type="InterPro" id="IPR005064">
    <property type="entry name" value="BUG"/>
</dbReference>
<reference evidence="2" key="1">
    <citation type="submission" date="2022-03" db="EMBL/GenBank/DDBJ databases">
        <authorList>
            <person name="Woo C.Y."/>
        </authorList>
    </citation>
    <scope>NUCLEOTIDE SEQUENCE</scope>
    <source>
        <strain evidence="2">CYS-02</strain>
    </source>
</reference>
<dbReference type="Gene3D" id="3.40.190.10">
    <property type="entry name" value="Periplasmic binding protein-like II"/>
    <property type="match status" value="1"/>
</dbReference>
<dbReference type="InterPro" id="IPR042100">
    <property type="entry name" value="Bug_dom1"/>
</dbReference>
<organism evidence="2 3">
    <name type="scientific">Variovorax terrae</name>
    <dbReference type="NCBI Taxonomy" id="2923278"/>
    <lineage>
        <taxon>Bacteria</taxon>
        <taxon>Pseudomonadati</taxon>
        <taxon>Pseudomonadota</taxon>
        <taxon>Betaproteobacteria</taxon>
        <taxon>Burkholderiales</taxon>
        <taxon>Comamonadaceae</taxon>
        <taxon>Variovorax</taxon>
    </lineage>
</organism>
<keyword evidence="3" id="KW-1185">Reference proteome</keyword>
<evidence type="ECO:0000256" key="1">
    <source>
        <dbReference type="ARBA" id="ARBA00006987"/>
    </source>
</evidence>
<protein>
    <submittedName>
        <fullName evidence="2">Tripartite tricarboxylate transporter substrate binding protein</fullName>
    </submittedName>
</protein>
<dbReference type="PIRSF" id="PIRSF017082">
    <property type="entry name" value="YflP"/>
    <property type="match status" value="1"/>
</dbReference>
<name>A0A9X1VS57_9BURK</name>
<proteinExistence type="inferred from homology"/>
<sequence length="347" mass="36967">MNNGKHHMRRVESWLSFELTRKKIVMKKLFRLVSILLLVAATGIANVAAQEFPTRPVTLIVPYGPGGPVDGQARLIAEYLSTLWKQPVIVSNKAGGGGLVGVVAMAHATPDGHTLAITGAAIAAFKSLMKNPGLDVDRDLAPISLVGIAPVVIAVSSQTPVKSLTEFISYAKARPGKLSYGSSSASNTLTIEAFNQLTGIQMVGIPYSGEAQNSLALSRGDVQLSFLTLNAAVPMMQAGKVRALSLTSESGRWPGLPDVPAAREAGLPGMDLPTQLGVFAPAGTPMEIRRKIARDIARFVAEPDMTPRLFRLGLQPVSNTPEEFTEQIKQLGVKFSQVAQKAKIQPE</sequence>
<dbReference type="RefSeq" id="WP_243304536.1">
    <property type="nucleotide sequence ID" value="NZ_JALGBI010000001.1"/>
</dbReference>
<dbReference type="PANTHER" id="PTHR42928">
    <property type="entry name" value="TRICARBOXYLATE-BINDING PROTEIN"/>
    <property type="match status" value="1"/>
</dbReference>
<evidence type="ECO:0000313" key="3">
    <source>
        <dbReference type="Proteomes" id="UP001139447"/>
    </source>
</evidence>
<accession>A0A9X1VS57</accession>
<evidence type="ECO:0000313" key="2">
    <source>
        <dbReference type="EMBL" id="MCJ0762357.1"/>
    </source>
</evidence>
<comment type="similarity">
    <text evidence="1">Belongs to the UPF0065 (bug) family.</text>
</comment>
<comment type="caution">
    <text evidence="2">The sequence shown here is derived from an EMBL/GenBank/DDBJ whole genome shotgun (WGS) entry which is preliminary data.</text>
</comment>
<dbReference type="EMBL" id="JALGBI010000001">
    <property type="protein sequence ID" value="MCJ0762357.1"/>
    <property type="molecule type" value="Genomic_DNA"/>
</dbReference>
<dbReference type="Gene3D" id="3.40.190.150">
    <property type="entry name" value="Bordetella uptake gene, domain 1"/>
    <property type="match status" value="1"/>
</dbReference>
<dbReference type="Proteomes" id="UP001139447">
    <property type="component" value="Unassembled WGS sequence"/>
</dbReference>